<organism evidence="3 4">
    <name type="scientific">Niveomyces insectorum RCEF 264</name>
    <dbReference type="NCBI Taxonomy" id="1081102"/>
    <lineage>
        <taxon>Eukaryota</taxon>
        <taxon>Fungi</taxon>
        <taxon>Dikarya</taxon>
        <taxon>Ascomycota</taxon>
        <taxon>Pezizomycotina</taxon>
        <taxon>Sordariomycetes</taxon>
        <taxon>Hypocreomycetidae</taxon>
        <taxon>Hypocreales</taxon>
        <taxon>Cordycipitaceae</taxon>
        <taxon>Niveomyces</taxon>
    </lineage>
</organism>
<proteinExistence type="predicted"/>
<evidence type="ECO:0000313" key="4">
    <source>
        <dbReference type="Proteomes" id="UP000076874"/>
    </source>
</evidence>
<feature type="compositionally biased region" description="Low complexity" evidence="1">
    <location>
        <begin position="88"/>
        <end position="126"/>
    </location>
</feature>
<keyword evidence="4" id="KW-1185">Reference proteome</keyword>
<accession>A0A168A934</accession>
<feature type="domain" description="Transglutaminase-like" evidence="2">
    <location>
        <begin position="440"/>
        <end position="557"/>
    </location>
</feature>
<feature type="compositionally biased region" description="Gly residues" evidence="1">
    <location>
        <begin position="370"/>
        <end position="379"/>
    </location>
</feature>
<dbReference type="PANTHER" id="PTHR46333:SF5">
    <property type="entry name" value="TRANSGLUTAMINASE-LIKE DOMAIN-CONTAINING PROTEIN"/>
    <property type="match status" value="1"/>
</dbReference>
<feature type="compositionally biased region" description="Low complexity" evidence="1">
    <location>
        <begin position="151"/>
        <end position="189"/>
    </location>
</feature>
<evidence type="ECO:0000313" key="3">
    <source>
        <dbReference type="EMBL" id="OAA68417.1"/>
    </source>
</evidence>
<dbReference type="OrthoDB" id="6129702at2759"/>
<feature type="compositionally biased region" description="Polar residues" evidence="1">
    <location>
        <begin position="22"/>
        <end position="31"/>
    </location>
</feature>
<dbReference type="STRING" id="1081102.A0A168A934"/>
<feature type="compositionally biased region" description="Low complexity" evidence="1">
    <location>
        <begin position="304"/>
        <end position="314"/>
    </location>
</feature>
<dbReference type="InterPro" id="IPR038765">
    <property type="entry name" value="Papain-like_cys_pep_sf"/>
</dbReference>
<dbReference type="PANTHER" id="PTHR46333">
    <property type="entry name" value="CYTOKINESIS PROTEIN 3"/>
    <property type="match status" value="1"/>
</dbReference>
<dbReference type="InterPro" id="IPR052557">
    <property type="entry name" value="CAP/Cytokinesis_protein"/>
</dbReference>
<dbReference type="InterPro" id="IPR002931">
    <property type="entry name" value="Transglutaminase-like"/>
</dbReference>
<dbReference type="EMBL" id="AZHD01000001">
    <property type="protein sequence ID" value="OAA68417.1"/>
    <property type="molecule type" value="Genomic_DNA"/>
</dbReference>
<dbReference type="AlphaFoldDB" id="A0A168A934"/>
<feature type="compositionally biased region" description="Basic and acidic residues" evidence="1">
    <location>
        <begin position="213"/>
        <end position="250"/>
    </location>
</feature>
<dbReference type="Proteomes" id="UP000076874">
    <property type="component" value="Unassembled WGS sequence"/>
</dbReference>
<reference evidence="3 4" key="1">
    <citation type="journal article" date="2016" name="Genome Biol. Evol.">
        <title>Divergent and convergent evolution of fungal pathogenicity.</title>
        <authorList>
            <person name="Shang Y."/>
            <person name="Xiao G."/>
            <person name="Zheng P."/>
            <person name="Cen K."/>
            <person name="Zhan S."/>
            <person name="Wang C."/>
        </authorList>
    </citation>
    <scope>NUCLEOTIDE SEQUENCE [LARGE SCALE GENOMIC DNA]</scope>
    <source>
        <strain evidence="3 4">RCEF 264</strain>
    </source>
</reference>
<feature type="compositionally biased region" description="Polar residues" evidence="1">
    <location>
        <begin position="133"/>
        <end position="143"/>
    </location>
</feature>
<protein>
    <submittedName>
        <fullName evidence="3">Kyphoscoliosis peptidase</fullName>
    </submittedName>
</protein>
<comment type="caution">
    <text evidence="3">The sequence shown here is derived from an EMBL/GenBank/DDBJ whole genome shotgun (WGS) entry which is preliminary data.</text>
</comment>
<dbReference type="SUPFAM" id="SSF54001">
    <property type="entry name" value="Cysteine proteinases"/>
    <property type="match status" value="1"/>
</dbReference>
<dbReference type="GO" id="GO:0005737">
    <property type="term" value="C:cytoplasm"/>
    <property type="evidence" value="ECO:0007669"/>
    <property type="project" value="TreeGrafter"/>
</dbReference>
<feature type="region of interest" description="Disordered" evidence="1">
    <location>
        <begin position="22"/>
        <end position="399"/>
    </location>
</feature>
<feature type="compositionally biased region" description="Low complexity" evidence="1">
    <location>
        <begin position="32"/>
        <end position="48"/>
    </location>
</feature>
<name>A0A168A934_9HYPO</name>
<dbReference type="Gene3D" id="3.10.620.30">
    <property type="match status" value="1"/>
</dbReference>
<evidence type="ECO:0000259" key="2">
    <source>
        <dbReference type="Pfam" id="PF01841"/>
    </source>
</evidence>
<sequence length="765" mass="83514">MADVEEPQFTTLAERIAALNKQKNFSSAPATSSSPIVRSASSSVAPGVRRPPPPPVPTTAASTTTSMATKQRNPPPVPRAPTRSGTVTQAAATTNKAGNTASPQLPVRRPTQTQRPVQATTTTTAPKLPPRSPSGQHLQQSPTAVDRRPSSESVASQLSSSTAMTVATTATAASSRASSVTSHGSASTSKDGSAGRKLPPAFGTTKLPPLPPSRKEREAKEQEEERAREERQREAAEHERAEREAAEAAERAPALPRRPGGSGPARHVSDRSSEPDSSVPRLPPRPRTVASDARADEPPPPALPARRPAVPSALDSGFNAGKSLPRRFGPQRVPQRHRDDMDEDNEDDRPPPPPPLASRPSRAQIDAVVRGGGGGGGGGPPKPRPRESTNGGGGAPGFYPKKSEDEECMICRDFSAPDDVASRYPIASLPRRNPVEYLARNLCDPFPSQTDKARAIFTWCHHNIAYDVDGFFNGCIPHNQTMEERIFSGKAVCEGYARVYEAVALAAGLECVVVTGHGKGFGFQSVLPGDAVPAPDPTGHAWNAVRIDGGEWKLLDACWGAGNVSDQRAERYEKRFSPAMFTMDNETFGERHFPENPRYFFRRDGRALSWREYVVEKERSKPATIYSNAPEQFIVQESMEPKTEEIRVRDGDPDELIHFLLGRPCRHWTMENQGRNLAPYPMMIQTLAPDGQRRGDMHDVHFDSPLWFWADIPRRQLGRPGDALFCYAMTTMDGRDMRGSSMADIRARWGRCSYSMQAVCSWRLV</sequence>
<dbReference type="Pfam" id="PF01841">
    <property type="entry name" value="Transglut_core"/>
    <property type="match status" value="1"/>
</dbReference>
<evidence type="ECO:0000256" key="1">
    <source>
        <dbReference type="SAM" id="MobiDB-lite"/>
    </source>
</evidence>
<gene>
    <name evidence="3" type="ORF">SPI_00612</name>
</gene>